<feature type="chain" id="PRO_5001868883" description="MltA-interacting MipA family protein" evidence="6">
    <location>
        <begin position="20"/>
        <end position="253"/>
    </location>
</feature>
<comment type="caution">
    <text evidence="7">The sequence shown here is derived from an EMBL/GenBank/DDBJ whole genome shotgun (WGS) entry which is preliminary data.</text>
</comment>
<evidence type="ECO:0000256" key="4">
    <source>
        <dbReference type="ARBA" id="ARBA00023136"/>
    </source>
</evidence>
<reference evidence="7 8" key="1">
    <citation type="submission" date="2013-09" db="EMBL/GenBank/DDBJ databases">
        <title>Genome sequencing of Arenimonas metalli.</title>
        <authorList>
            <person name="Chen F."/>
            <person name="Wang G."/>
        </authorList>
    </citation>
    <scope>NUCLEOTIDE SEQUENCE [LARGE SCALE GENOMIC DNA]</scope>
    <source>
        <strain evidence="7 8">CF5-1</strain>
    </source>
</reference>
<dbReference type="PANTHER" id="PTHR38776:SF1">
    <property type="entry name" value="MLTA-INTERACTING PROTEIN-RELATED"/>
    <property type="match status" value="1"/>
</dbReference>
<dbReference type="Proteomes" id="UP000029393">
    <property type="component" value="Unassembled WGS sequence"/>
</dbReference>
<dbReference type="GO" id="GO:0009279">
    <property type="term" value="C:cell outer membrane"/>
    <property type="evidence" value="ECO:0007669"/>
    <property type="project" value="UniProtKB-SubCell"/>
</dbReference>
<evidence type="ECO:0000313" key="7">
    <source>
        <dbReference type="EMBL" id="KFN43768.1"/>
    </source>
</evidence>
<proteinExistence type="inferred from homology"/>
<dbReference type="PATRIC" id="fig|1384056.3.peg.2119"/>
<dbReference type="AlphaFoldDB" id="A0A091AU69"/>
<evidence type="ECO:0000256" key="5">
    <source>
        <dbReference type="ARBA" id="ARBA00023237"/>
    </source>
</evidence>
<organism evidence="7 8">
    <name type="scientific">Arenimonas metalli CF5-1</name>
    <dbReference type="NCBI Taxonomy" id="1384056"/>
    <lineage>
        <taxon>Bacteria</taxon>
        <taxon>Pseudomonadati</taxon>
        <taxon>Pseudomonadota</taxon>
        <taxon>Gammaproteobacteria</taxon>
        <taxon>Lysobacterales</taxon>
        <taxon>Lysobacteraceae</taxon>
        <taxon>Arenimonas</taxon>
    </lineage>
</organism>
<keyword evidence="8" id="KW-1185">Reference proteome</keyword>
<name>A0A091AU69_9GAMM</name>
<evidence type="ECO:0000256" key="6">
    <source>
        <dbReference type="SAM" id="SignalP"/>
    </source>
</evidence>
<feature type="signal peptide" evidence="6">
    <location>
        <begin position="1"/>
        <end position="19"/>
    </location>
</feature>
<accession>A0A091AU69</accession>
<evidence type="ECO:0000256" key="3">
    <source>
        <dbReference type="ARBA" id="ARBA00022729"/>
    </source>
</evidence>
<comment type="subcellular location">
    <subcellularLocation>
        <location evidence="1">Cell outer membrane</location>
    </subcellularLocation>
</comment>
<dbReference type="STRING" id="1384056.N787_13880"/>
<keyword evidence="3 6" id="KW-0732">Signal</keyword>
<dbReference type="eggNOG" id="COG3713">
    <property type="taxonomic scope" value="Bacteria"/>
</dbReference>
<dbReference type="PANTHER" id="PTHR38776">
    <property type="entry name" value="MLTA-INTERACTING PROTEIN-RELATED"/>
    <property type="match status" value="1"/>
</dbReference>
<protein>
    <recommendedName>
        <fullName evidence="9">MltA-interacting MipA family protein</fullName>
    </recommendedName>
</protein>
<gene>
    <name evidence="7" type="ORF">N787_13880</name>
</gene>
<dbReference type="Pfam" id="PF06629">
    <property type="entry name" value="MipA"/>
    <property type="match status" value="1"/>
</dbReference>
<evidence type="ECO:0000313" key="8">
    <source>
        <dbReference type="Proteomes" id="UP000029393"/>
    </source>
</evidence>
<sequence>MNKPLLACALLLAAAPAFAQPAEGQRQPPPRWTFGVLAADRDAPYVGLDEGLLVVPLVRFEGERAYLRGLRGGWRLRDTDTHELAVFAQARTDGYEAKDSPFLAGMADRKFSLDLGIASAWTIKKVGVVEAALSADALDRSGGYEAALSWNGLFRAGGFTFIPGASVKWQSDDMIDYYYGVRAGEALPGRPAYQGEAAVIPDVSLLVQRKLGPRWTLFARASHPWLPSEVSNSPIVGDDNPTTIFLGLGWSPE</sequence>
<dbReference type="EMBL" id="AVCK01000038">
    <property type="protein sequence ID" value="KFN43768.1"/>
    <property type="molecule type" value="Genomic_DNA"/>
</dbReference>
<comment type="similarity">
    <text evidence="2">Belongs to the MipA/OmpV family.</text>
</comment>
<evidence type="ECO:0000256" key="1">
    <source>
        <dbReference type="ARBA" id="ARBA00004442"/>
    </source>
</evidence>
<keyword evidence="5" id="KW-0998">Cell outer membrane</keyword>
<dbReference type="InterPro" id="IPR010583">
    <property type="entry name" value="MipA"/>
</dbReference>
<dbReference type="RefSeq" id="WP_052575386.1">
    <property type="nucleotide sequence ID" value="NZ_AVCK01000038.1"/>
</dbReference>
<keyword evidence="4" id="KW-0472">Membrane</keyword>
<evidence type="ECO:0008006" key="9">
    <source>
        <dbReference type="Google" id="ProtNLM"/>
    </source>
</evidence>
<evidence type="ECO:0000256" key="2">
    <source>
        <dbReference type="ARBA" id="ARBA00005722"/>
    </source>
</evidence>